<dbReference type="SUPFAM" id="SSF89447">
    <property type="entry name" value="AbrB/MazE/MraZ-like"/>
    <property type="match status" value="1"/>
</dbReference>
<evidence type="ECO:0000313" key="1">
    <source>
        <dbReference type="EMBL" id="AGL12828.1"/>
    </source>
</evidence>
<dbReference type="EMBL" id="KC617921">
    <property type="protein sequence ID" value="AGL12828.1"/>
    <property type="molecule type" value="Genomic_DNA"/>
</dbReference>
<accession>R4L7F2</accession>
<dbReference type="AlphaFoldDB" id="R4L7F2"/>
<reference evidence="1" key="1">
    <citation type="journal article" date="2013" name="Appl. Environ. Microbiol.">
        <title>Living Side by Side with a Virus: Characterization of Two Novel Plasmids from Thermococcus prieurii, a Host for the Spindle-Shaped Virus TPV1.</title>
        <authorList>
            <person name="Gorlas A."/>
            <person name="Krupovic M."/>
            <person name="Forterre P."/>
            <person name="Geslin C."/>
        </authorList>
    </citation>
    <scope>NUCLEOTIDE SEQUENCE</scope>
    <source>
        <strain evidence="1">Bio-pl-0405IT2</strain>
        <plasmid evidence="1">pTP2</plasmid>
    </source>
</reference>
<name>R4L7F2_9EURY</name>
<protein>
    <submittedName>
        <fullName evidence="1">SpoVT/AbrB-like transcriptional regulator, swapped-hairpin fold</fullName>
    </submittedName>
</protein>
<sequence>MQDVRKMFRSGSSYVVAFPPSVIQKTKFRHQRTVRVRIYDDKIVIVPLW</sequence>
<dbReference type="InterPro" id="IPR037914">
    <property type="entry name" value="SpoVT-AbrB_sf"/>
</dbReference>
<proteinExistence type="predicted"/>
<geneLocation type="plasmid" evidence="1">
    <name>pTP2</name>
</geneLocation>
<keyword evidence="1" id="KW-0614">Plasmid</keyword>
<organism evidence="1">
    <name type="scientific">Thermococcus prieurii</name>
    <dbReference type="NCBI Taxonomy" id="1128108"/>
    <lineage>
        <taxon>Archaea</taxon>
        <taxon>Methanobacteriati</taxon>
        <taxon>Methanobacteriota</taxon>
        <taxon>Thermococci</taxon>
        <taxon>Thermococcales</taxon>
        <taxon>Thermococcaceae</taxon>
        <taxon>Thermococcus</taxon>
    </lineage>
</organism>